<dbReference type="Proteomes" id="UP001054837">
    <property type="component" value="Unassembled WGS sequence"/>
</dbReference>
<comment type="caution">
    <text evidence="2">The sequence shown here is derived from an EMBL/GenBank/DDBJ whole genome shotgun (WGS) entry which is preliminary data.</text>
</comment>
<sequence>MEATSGFKPGFFCSHARRYLNLEYLDRRYLESYNTQCFSFRVGVIYHGIAVTCLWRDGSESPGVSHSQKLLPSLSGLEEPSASRRETQSPVVSTRPHQVSTQTTVNDF</sequence>
<feature type="region of interest" description="Disordered" evidence="1">
    <location>
        <begin position="59"/>
        <end position="108"/>
    </location>
</feature>
<evidence type="ECO:0000313" key="2">
    <source>
        <dbReference type="EMBL" id="GIY46224.1"/>
    </source>
</evidence>
<gene>
    <name evidence="2" type="ORF">CDAR_234501</name>
</gene>
<evidence type="ECO:0000256" key="1">
    <source>
        <dbReference type="SAM" id="MobiDB-lite"/>
    </source>
</evidence>
<feature type="compositionally biased region" description="Polar residues" evidence="1">
    <location>
        <begin position="88"/>
        <end position="108"/>
    </location>
</feature>
<reference evidence="2 3" key="1">
    <citation type="submission" date="2021-06" db="EMBL/GenBank/DDBJ databases">
        <title>Caerostris darwini draft genome.</title>
        <authorList>
            <person name="Kono N."/>
            <person name="Arakawa K."/>
        </authorList>
    </citation>
    <scope>NUCLEOTIDE SEQUENCE [LARGE SCALE GENOMIC DNA]</scope>
</reference>
<feature type="compositionally biased region" description="Low complexity" evidence="1">
    <location>
        <begin position="70"/>
        <end position="80"/>
    </location>
</feature>
<protein>
    <submittedName>
        <fullName evidence="2">Uncharacterized protein</fullName>
    </submittedName>
</protein>
<dbReference type="AlphaFoldDB" id="A0AAV4TM36"/>
<accession>A0AAV4TM36</accession>
<dbReference type="EMBL" id="BPLQ01009733">
    <property type="protein sequence ID" value="GIY46224.1"/>
    <property type="molecule type" value="Genomic_DNA"/>
</dbReference>
<keyword evidence="3" id="KW-1185">Reference proteome</keyword>
<name>A0AAV4TM36_9ARAC</name>
<organism evidence="2 3">
    <name type="scientific">Caerostris darwini</name>
    <dbReference type="NCBI Taxonomy" id="1538125"/>
    <lineage>
        <taxon>Eukaryota</taxon>
        <taxon>Metazoa</taxon>
        <taxon>Ecdysozoa</taxon>
        <taxon>Arthropoda</taxon>
        <taxon>Chelicerata</taxon>
        <taxon>Arachnida</taxon>
        <taxon>Araneae</taxon>
        <taxon>Araneomorphae</taxon>
        <taxon>Entelegynae</taxon>
        <taxon>Araneoidea</taxon>
        <taxon>Araneidae</taxon>
        <taxon>Caerostris</taxon>
    </lineage>
</organism>
<proteinExistence type="predicted"/>
<evidence type="ECO:0000313" key="3">
    <source>
        <dbReference type="Proteomes" id="UP001054837"/>
    </source>
</evidence>